<name>A0AAN1UCJ1_VIBVL</name>
<gene>
    <name evidence="1" type="ORF">FORC53_2078</name>
</gene>
<evidence type="ECO:0000313" key="1">
    <source>
        <dbReference type="EMBL" id="AXX60417.1"/>
    </source>
</evidence>
<dbReference type="EMBL" id="CP019290">
    <property type="protein sequence ID" value="AXX60417.1"/>
    <property type="molecule type" value="Genomic_DNA"/>
</dbReference>
<protein>
    <submittedName>
        <fullName evidence="1">Uncharacterized protein</fullName>
    </submittedName>
</protein>
<accession>A0AAN1UCJ1</accession>
<reference evidence="1 2" key="1">
    <citation type="submission" date="2017-01" db="EMBL/GenBank/DDBJ databases">
        <title>Complete Genome Sequence of Vibrio vulnificus FORC_053.</title>
        <authorList>
            <consortium name="Food-borne Pathogen Omics Research Center"/>
            <person name="Chung H.Y."/>
            <person name="Na E.J."/>
            <person name="Song J.S."/>
            <person name="Kim H."/>
            <person name="Lee J.-H."/>
            <person name="Ryu S."/>
            <person name="Choi S.H."/>
        </authorList>
    </citation>
    <scope>NUCLEOTIDE SEQUENCE [LARGE SCALE GENOMIC DNA]</scope>
    <source>
        <strain evidence="1 2">FORC_053</strain>
    </source>
</reference>
<proteinExistence type="predicted"/>
<dbReference type="Proteomes" id="UP000263418">
    <property type="component" value="Chromosome 1"/>
</dbReference>
<organism evidence="1 2">
    <name type="scientific">Vibrio vulnificus</name>
    <dbReference type="NCBI Taxonomy" id="672"/>
    <lineage>
        <taxon>Bacteria</taxon>
        <taxon>Pseudomonadati</taxon>
        <taxon>Pseudomonadota</taxon>
        <taxon>Gammaproteobacteria</taxon>
        <taxon>Vibrionales</taxon>
        <taxon>Vibrionaceae</taxon>
        <taxon>Vibrio</taxon>
    </lineage>
</organism>
<sequence length="54" mass="6259">MLSVCRKEWRKRSQLCGAKQEQDLFLRFSIKKAVDSLEKLVIVPILVANRQIAT</sequence>
<dbReference type="KEGG" id="vvl:VV93_v1c10230"/>
<evidence type="ECO:0000313" key="2">
    <source>
        <dbReference type="Proteomes" id="UP000263418"/>
    </source>
</evidence>
<dbReference type="AlphaFoldDB" id="A0AAN1UCJ1"/>